<reference evidence="5" key="1">
    <citation type="submission" date="2020-08" db="EMBL/GenBank/DDBJ databases">
        <title>Genome public.</title>
        <authorList>
            <person name="Liu C."/>
            <person name="Sun Q."/>
        </authorList>
    </citation>
    <scope>NUCLEOTIDE SEQUENCE</scope>
    <source>
        <strain evidence="5">NSJ-64</strain>
    </source>
</reference>
<dbReference type="SMART" id="SM00529">
    <property type="entry name" value="HTH_DTXR"/>
    <property type="match status" value="1"/>
</dbReference>
<comment type="caution">
    <text evidence="5">The sequence shown here is derived from an EMBL/GenBank/DDBJ whole genome shotgun (WGS) entry which is preliminary data.</text>
</comment>
<dbReference type="InterPro" id="IPR036390">
    <property type="entry name" value="WH_DNA-bd_sf"/>
</dbReference>
<dbReference type="GO" id="GO:0003700">
    <property type="term" value="F:DNA-binding transcription factor activity"/>
    <property type="evidence" value="ECO:0007669"/>
    <property type="project" value="InterPro"/>
</dbReference>
<dbReference type="SUPFAM" id="SSF46785">
    <property type="entry name" value="Winged helix' DNA-binding domain"/>
    <property type="match status" value="1"/>
</dbReference>
<protein>
    <submittedName>
        <fullName evidence="5">MarR family transcriptional regulator</fullName>
    </submittedName>
</protein>
<keyword evidence="6" id="KW-1185">Reference proteome</keyword>
<sequence>MEENTLSGYVFAEQLSQIMRLYFARAYVLLQNVDVHPGQLPVLHVLEKHDGLSQKELGDLLCVKAPTVTVMIKRMERLGMIERKHDENDQRIYRIYLTARGRKIAERVKRMMMQMEQELLFQFSETEIVLLRRFLEHIRHNLSVLISKDQERNMVTEILSSIPEHNSLV</sequence>
<dbReference type="SMART" id="SM00347">
    <property type="entry name" value="HTH_MARR"/>
    <property type="match status" value="1"/>
</dbReference>
<proteinExistence type="predicted"/>
<dbReference type="PRINTS" id="PR00598">
    <property type="entry name" value="HTHMARR"/>
</dbReference>
<dbReference type="PANTHER" id="PTHR42756:SF1">
    <property type="entry name" value="TRANSCRIPTIONAL REPRESSOR OF EMRAB OPERON"/>
    <property type="match status" value="1"/>
</dbReference>
<dbReference type="GO" id="GO:0003677">
    <property type="term" value="F:DNA binding"/>
    <property type="evidence" value="ECO:0007669"/>
    <property type="project" value="UniProtKB-KW"/>
</dbReference>
<dbReference type="Proteomes" id="UP000623678">
    <property type="component" value="Unassembled WGS sequence"/>
</dbReference>
<dbReference type="AlphaFoldDB" id="A0A926EPL2"/>
<dbReference type="EMBL" id="JACRTD010000001">
    <property type="protein sequence ID" value="MBC8584019.1"/>
    <property type="molecule type" value="Genomic_DNA"/>
</dbReference>
<organism evidence="5 6">
    <name type="scientific">Youxingia wuxianensis</name>
    <dbReference type="NCBI Taxonomy" id="2763678"/>
    <lineage>
        <taxon>Bacteria</taxon>
        <taxon>Bacillati</taxon>
        <taxon>Bacillota</taxon>
        <taxon>Clostridia</taxon>
        <taxon>Eubacteriales</taxon>
        <taxon>Oscillospiraceae</taxon>
        <taxon>Youxingia</taxon>
    </lineage>
</organism>
<keyword evidence="1" id="KW-0805">Transcription regulation</keyword>
<dbReference type="InterPro" id="IPR000835">
    <property type="entry name" value="HTH_MarR-typ"/>
</dbReference>
<evidence type="ECO:0000259" key="4">
    <source>
        <dbReference type="PROSITE" id="PS50995"/>
    </source>
</evidence>
<keyword evidence="2" id="KW-0238">DNA-binding</keyword>
<gene>
    <name evidence="5" type="ORF">H8705_00260</name>
</gene>
<evidence type="ECO:0000256" key="3">
    <source>
        <dbReference type="ARBA" id="ARBA00023163"/>
    </source>
</evidence>
<accession>A0A926EPL2</accession>
<evidence type="ECO:0000256" key="2">
    <source>
        <dbReference type="ARBA" id="ARBA00023125"/>
    </source>
</evidence>
<name>A0A926EPL2_9FIRM</name>
<dbReference type="Pfam" id="PF01047">
    <property type="entry name" value="MarR"/>
    <property type="match status" value="1"/>
</dbReference>
<dbReference type="Gene3D" id="1.10.10.10">
    <property type="entry name" value="Winged helix-like DNA-binding domain superfamily/Winged helix DNA-binding domain"/>
    <property type="match status" value="1"/>
</dbReference>
<evidence type="ECO:0000313" key="6">
    <source>
        <dbReference type="Proteomes" id="UP000623678"/>
    </source>
</evidence>
<dbReference type="InterPro" id="IPR022689">
    <property type="entry name" value="Iron_dep_repressor"/>
</dbReference>
<dbReference type="RefSeq" id="WP_262393877.1">
    <property type="nucleotide sequence ID" value="NZ_JACRTD010000001.1"/>
</dbReference>
<dbReference type="GO" id="GO:0046914">
    <property type="term" value="F:transition metal ion binding"/>
    <property type="evidence" value="ECO:0007669"/>
    <property type="project" value="InterPro"/>
</dbReference>
<dbReference type="PROSITE" id="PS50995">
    <property type="entry name" value="HTH_MARR_2"/>
    <property type="match status" value="1"/>
</dbReference>
<feature type="domain" description="HTH marR-type" evidence="4">
    <location>
        <begin position="1"/>
        <end position="140"/>
    </location>
</feature>
<keyword evidence="3" id="KW-0804">Transcription</keyword>
<dbReference type="InterPro" id="IPR036388">
    <property type="entry name" value="WH-like_DNA-bd_sf"/>
</dbReference>
<evidence type="ECO:0000313" key="5">
    <source>
        <dbReference type="EMBL" id="MBC8584019.1"/>
    </source>
</evidence>
<evidence type="ECO:0000256" key="1">
    <source>
        <dbReference type="ARBA" id="ARBA00023015"/>
    </source>
</evidence>
<dbReference type="PANTHER" id="PTHR42756">
    <property type="entry name" value="TRANSCRIPTIONAL REGULATOR, MARR"/>
    <property type="match status" value="1"/>
</dbReference>